<reference evidence="2 3" key="1">
    <citation type="journal article" date="2016" name="Int. J. Syst. Evol. Microbiol.">
        <title>Lysobacter erysipheiresistens sp. nov., an antagonist of powdery mildew, isolated from tobacco-cultivated soil.</title>
        <authorList>
            <person name="Xie B."/>
            <person name="Li T."/>
            <person name="Lin X."/>
            <person name="Wang C.J."/>
            <person name="Chen Y.J."/>
            <person name="Liu W.J."/>
            <person name="Zhao Z.W."/>
        </authorList>
    </citation>
    <scope>NUCLEOTIDE SEQUENCE [LARGE SCALE GENOMIC DNA]</scope>
    <source>
        <strain evidence="2 3">RS-LYSO-3</strain>
    </source>
</reference>
<dbReference type="EMBL" id="JAXGFP010000013">
    <property type="protein sequence ID" value="MEG3185234.1"/>
    <property type="molecule type" value="Genomic_DNA"/>
</dbReference>
<evidence type="ECO:0000313" key="2">
    <source>
        <dbReference type="EMBL" id="MEG3185234.1"/>
    </source>
</evidence>
<feature type="domain" description="DUF4145" evidence="1">
    <location>
        <begin position="108"/>
        <end position="196"/>
    </location>
</feature>
<dbReference type="RefSeq" id="WP_332618357.1">
    <property type="nucleotide sequence ID" value="NZ_JAXGFP010000013.1"/>
</dbReference>
<sequence length="221" mass="24992">MKSWWDLGEWSGQHGDTLALYQITCPFCMERGNFSVAFDAEKKKPNGSKVLHFSTLQCGSCAGYVMALWSATSSHSNMHDYRVLPWPQRIDKAPEEWPPDVGRYWLQAHRSLRDENWDAAAVMARSSLQISLREQGATGNNLKQEIDDLGNKGLIPPVMRDWSHEVRELGNDSAHPTPGQAATSPRDAKDIVQFTHYLFEYLYTIPHRIAGYRARRSGGAT</sequence>
<protein>
    <submittedName>
        <fullName evidence="2">DUF4145 domain-containing protein</fullName>
    </submittedName>
</protein>
<dbReference type="InterPro" id="IPR025285">
    <property type="entry name" value="DUF4145"/>
</dbReference>
<gene>
    <name evidence="2" type="ORF">SNE34_14635</name>
</gene>
<keyword evidence="3" id="KW-1185">Reference proteome</keyword>
<proteinExistence type="predicted"/>
<evidence type="ECO:0000259" key="1">
    <source>
        <dbReference type="Pfam" id="PF13643"/>
    </source>
</evidence>
<dbReference type="Pfam" id="PF13643">
    <property type="entry name" value="DUF4145"/>
    <property type="match status" value="1"/>
</dbReference>
<dbReference type="Proteomes" id="UP001355056">
    <property type="component" value="Unassembled WGS sequence"/>
</dbReference>
<organism evidence="2 3">
    <name type="scientific">Novilysobacter erysipheiresistens</name>
    <dbReference type="NCBI Taxonomy" id="1749332"/>
    <lineage>
        <taxon>Bacteria</taxon>
        <taxon>Pseudomonadati</taxon>
        <taxon>Pseudomonadota</taxon>
        <taxon>Gammaproteobacteria</taxon>
        <taxon>Lysobacterales</taxon>
        <taxon>Lysobacteraceae</taxon>
        <taxon>Novilysobacter</taxon>
    </lineage>
</organism>
<accession>A0ABU7Z255</accession>
<name>A0ABU7Z255_9GAMM</name>
<evidence type="ECO:0000313" key="3">
    <source>
        <dbReference type="Proteomes" id="UP001355056"/>
    </source>
</evidence>
<comment type="caution">
    <text evidence="2">The sequence shown here is derived from an EMBL/GenBank/DDBJ whole genome shotgun (WGS) entry which is preliminary data.</text>
</comment>